<proteinExistence type="predicted"/>
<dbReference type="EMBL" id="JRLX01000030">
    <property type="protein sequence ID" value="KGO84956.1"/>
    <property type="molecule type" value="Genomic_DNA"/>
</dbReference>
<gene>
    <name evidence="1" type="ORF">Q765_18795</name>
</gene>
<evidence type="ECO:0000313" key="2">
    <source>
        <dbReference type="Proteomes" id="UP000030152"/>
    </source>
</evidence>
<dbReference type="OrthoDB" id="1116641at2"/>
<sequence>MKHLYFCVILLCSVAGFCQPEKDALLEADNLKVDEMITMAQYLDRCATNYFIKPAEEKANMGFSRYYREIVIGYSPVPSYNIPEYLGYKDGAEPINNDAFMDALYSTNIEMLLTVTEKYGYPSCERMRAGAFKNATCGSMIFIIRSDAYDKKLKAIFKRENKQGNLSDKEYNHFKFIMKRKKLITDADIEWLEKNAGVKMRITDNVKL</sequence>
<evidence type="ECO:0000313" key="1">
    <source>
        <dbReference type="EMBL" id="KGO84956.1"/>
    </source>
</evidence>
<name>A0A0A2M025_9FLAO</name>
<dbReference type="RefSeq" id="WP_020211960.1">
    <property type="nucleotide sequence ID" value="NZ_JRLX01000030.1"/>
</dbReference>
<dbReference type="Proteomes" id="UP000030152">
    <property type="component" value="Unassembled WGS sequence"/>
</dbReference>
<dbReference type="eggNOG" id="ENOG5030Z7V">
    <property type="taxonomic scope" value="Bacteria"/>
</dbReference>
<reference evidence="1 2" key="1">
    <citation type="submission" date="2013-09" db="EMBL/GenBank/DDBJ databases">
        <authorList>
            <person name="Zeng Z."/>
            <person name="Chen C."/>
        </authorList>
    </citation>
    <scope>NUCLEOTIDE SEQUENCE [LARGE SCALE GENOMIC DNA]</scope>
    <source>
        <strain evidence="1 2">WB 3.3-2</strain>
    </source>
</reference>
<protein>
    <submittedName>
        <fullName evidence="1">Uncharacterized protein</fullName>
    </submittedName>
</protein>
<organism evidence="1 2">
    <name type="scientific">Flavobacterium rivuli WB 3.3-2 = DSM 21788</name>
    <dbReference type="NCBI Taxonomy" id="1121895"/>
    <lineage>
        <taxon>Bacteria</taxon>
        <taxon>Pseudomonadati</taxon>
        <taxon>Bacteroidota</taxon>
        <taxon>Flavobacteriia</taxon>
        <taxon>Flavobacteriales</taxon>
        <taxon>Flavobacteriaceae</taxon>
        <taxon>Flavobacterium</taxon>
    </lineage>
</organism>
<dbReference type="STRING" id="1121895.GCA_000378485_00828"/>
<keyword evidence="2" id="KW-1185">Reference proteome</keyword>
<dbReference type="AlphaFoldDB" id="A0A0A2M025"/>
<accession>A0A0A2M025</accession>
<comment type="caution">
    <text evidence="1">The sequence shown here is derived from an EMBL/GenBank/DDBJ whole genome shotgun (WGS) entry which is preliminary data.</text>
</comment>